<protein>
    <recommendedName>
        <fullName evidence="2">Retrotransposon gag domain-containing protein</fullName>
    </recommendedName>
</protein>
<name>A0A445BHC0_ARAHY</name>
<gene>
    <name evidence="3" type="ORF">Ahy_A09g043029</name>
</gene>
<dbReference type="Proteomes" id="UP000289738">
    <property type="component" value="Chromosome A09"/>
</dbReference>
<keyword evidence="4" id="KW-1185">Reference proteome</keyword>
<evidence type="ECO:0000259" key="2">
    <source>
        <dbReference type="Pfam" id="PF03732"/>
    </source>
</evidence>
<feature type="region of interest" description="Disordered" evidence="1">
    <location>
        <begin position="197"/>
        <end position="237"/>
    </location>
</feature>
<dbReference type="PANTHER" id="PTHR33223:SF6">
    <property type="entry name" value="CCHC-TYPE DOMAIN-CONTAINING PROTEIN"/>
    <property type="match status" value="1"/>
</dbReference>
<reference evidence="3 4" key="1">
    <citation type="submission" date="2019-01" db="EMBL/GenBank/DDBJ databases">
        <title>Sequencing of cultivated peanut Arachis hypogaea provides insights into genome evolution and oil improvement.</title>
        <authorList>
            <person name="Chen X."/>
        </authorList>
    </citation>
    <scope>NUCLEOTIDE SEQUENCE [LARGE SCALE GENOMIC DNA]</scope>
    <source>
        <strain evidence="4">cv. Fuhuasheng</strain>
        <tissue evidence="3">Leaves</tissue>
    </source>
</reference>
<dbReference type="AlphaFoldDB" id="A0A445BHC0"/>
<evidence type="ECO:0000256" key="1">
    <source>
        <dbReference type="SAM" id="MobiDB-lite"/>
    </source>
</evidence>
<dbReference type="InterPro" id="IPR005162">
    <property type="entry name" value="Retrotrans_gag_dom"/>
</dbReference>
<proteinExistence type="predicted"/>
<dbReference type="Pfam" id="PF03732">
    <property type="entry name" value="Retrotrans_gag"/>
    <property type="match status" value="1"/>
</dbReference>
<dbReference type="STRING" id="3818.A0A445BHC0"/>
<comment type="caution">
    <text evidence="3">The sequence shown here is derived from an EMBL/GenBank/DDBJ whole genome shotgun (WGS) entry which is preliminary data.</text>
</comment>
<feature type="domain" description="Retrotransposon gag" evidence="2">
    <location>
        <begin position="73"/>
        <end position="161"/>
    </location>
</feature>
<evidence type="ECO:0000313" key="3">
    <source>
        <dbReference type="EMBL" id="RYR38078.1"/>
    </source>
</evidence>
<dbReference type="EMBL" id="SDMP01000009">
    <property type="protein sequence ID" value="RYR38078.1"/>
    <property type="molecule type" value="Genomic_DNA"/>
</dbReference>
<accession>A0A445BHC0</accession>
<feature type="compositionally biased region" description="Pro residues" evidence="1">
    <location>
        <begin position="201"/>
        <end position="214"/>
    </location>
</feature>
<dbReference type="PANTHER" id="PTHR33223">
    <property type="entry name" value="CCHC-TYPE DOMAIN-CONTAINING PROTEIN"/>
    <property type="match status" value="1"/>
</dbReference>
<organism evidence="3 4">
    <name type="scientific">Arachis hypogaea</name>
    <name type="common">Peanut</name>
    <dbReference type="NCBI Taxonomy" id="3818"/>
    <lineage>
        <taxon>Eukaryota</taxon>
        <taxon>Viridiplantae</taxon>
        <taxon>Streptophyta</taxon>
        <taxon>Embryophyta</taxon>
        <taxon>Tracheophyta</taxon>
        <taxon>Spermatophyta</taxon>
        <taxon>Magnoliopsida</taxon>
        <taxon>eudicotyledons</taxon>
        <taxon>Gunneridae</taxon>
        <taxon>Pentapetalae</taxon>
        <taxon>rosids</taxon>
        <taxon>fabids</taxon>
        <taxon>Fabales</taxon>
        <taxon>Fabaceae</taxon>
        <taxon>Papilionoideae</taxon>
        <taxon>50 kb inversion clade</taxon>
        <taxon>dalbergioids sensu lato</taxon>
        <taxon>Dalbergieae</taxon>
        <taxon>Pterocarpus clade</taxon>
        <taxon>Arachis</taxon>
    </lineage>
</organism>
<evidence type="ECO:0000313" key="4">
    <source>
        <dbReference type="Proteomes" id="UP000289738"/>
    </source>
</evidence>
<sequence length="417" mass="47237">MITQSLAAIQAQLISPTVNSPTQPHSSSGFAPLRQLKVDFPKFNGGNDVLHWLYRAERFFKIYDVPEDQMLDVIAVNLEGRALAWFQLWEKLNQVRNWMNLSIAIQIQFGPSQFDNPREELLKLKQTSSVDKYFESFNDLASRTYGMDDTLLLDCFTGGLHPELKREVKARSPASLLQGVSLAKLFEERFFLSSSRWKSSYPPPQHTVPKPSPGSNPMTLSPNPTSPLLPTPTSSTKLRKLSPTEIQFRREKGLCFTCDERFSPSHKCATKHYFLIQTTEAIPEDPPIKEENTEIKQPDDFGEHIPEDSHHLSYNALTGIPAKRSIRFTGTVKGRELRVLMDGGSSDNFIHPALTKRLAVTVHHAPPFKGELQQLPAKAQFNHLKRLQATDEIAELYTMQVISQDHLIDTLLFFGLN</sequence>